<keyword evidence="1" id="KW-1133">Transmembrane helix</keyword>
<sequence length="107" mass="11455">MLLSGVLKIVGSGFEFILGIPALGGSIILALYWTPLLFMLVYHIITLVFSKNANKPIWGPVVGIIASTVGFIPGLGMMLHWAAFICLLIDGVLTITKSKEKVAQDVA</sequence>
<reference evidence="2 3" key="1">
    <citation type="journal article" date="2001" name="FEMS Microbiol. Lett.">
        <title>Oceanobacillus iheyensis gen. nov., sp. nov., a deep-sea extremely halotolerant and alkaliphilic species isolated from a depth of 1050 m on the Iheya Ridge.</title>
        <authorList>
            <person name="Lu J."/>
            <person name="Nogi Y."/>
            <person name="Takami H."/>
        </authorList>
    </citation>
    <scope>NUCLEOTIDE SEQUENCE [LARGE SCALE GENOMIC DNA]</scope>
    <source>
        <strain evidence="3">DSM 14371 / CIP 107618 / JCM 11309 / KCTC 3954 / HTE831</strain>
    </source>
</reference>
<accession>Q8EKW4</accession>
<dbReference type="AlphaFoldDB" id="Q8EKW4"/>
<dbReference type="RefSeq" id="WP_011067866.1">
    <property type="nucleotide sequence ID" value="NC_004193.1"/>
</dbReference>
<keyword evidence="1" id="KW-0812">Transmembrane</keyword>
<dbReference type="eggNOG" id="ENOG50308US">
    <property type="taxonomic scope" value="Bacteria"/>
</dbReference>
<protein>
    <submittedName>
        <fullName evidence="2">Hypothetical conserved protein</fullName>
    </submittedName>
</protein>
<dbReference type="PhylomeDB" id="Q8EKW4"/>
<evidence type="ECO:0000313" key="3">
    <source>
        <dbReference type="Proteomes" id="UP000000822"/>
    </source>
</evidence>
<dbReference type="OrthoDB" id="1925744at2"/>
<evidence type="ECO:0000313" key="2">
    <source>
        <dbReference type="EMBL" id="BAC15424.1"/>
    </source>
</evidence>
<dbReference type="EMBL" id="BA000028">
    <property type="protein sequence ID" value="BAC15424.1"/>
    <property type="molecule type" value="Genomic_DNA"/>
</dbReference>
<dbReference type="KEGG" id="oih:OB3468"/>
<keyword evidence="1" id="KW-0472">Membrane</keyword>
<evidence type="ECO:0000256" key="1">
    <source>
        <dbReference type="SAM" id="Phobius"/>
    </source>
</evidence>
<feature type="transmembrane region" description="Helical" evidence="1">
    <location>
        <begin position="20"/>
        <end position="45"/>
    </location>
</feature>
<keyword evidence="3" id="KW-1185">Reference proteome</keyword>
<dbReference type="HOGENOM" id="CLU_158501_0_0_9"/>
<dbReference type="Proteomes" id="UP000000822">
    <property type="component" value="Chromosome"/>
</dbReference>
<dbReference type="STRING" id="221109.gene:10735720"/>
<gene>
    <name evidence="2" type="ordered locus">OB3468</name>
</gene>
<proteinExistence type="predicted"/>
<organism evidence="2 3">
    <name type="scientific">Oceanobacillus iheyensis (strain DSM 14371 / CIP 107618 / JCM 11309 / KCTC 3954 / HTE831)</name>
    <dbReference type="NCBI Taxonomy" id="221109"/>
    <lineage>
        <taxon>Bacteria</taxon>
        <taxon>Bacillati</taxon>
        <taxon>Bacillota</taxon>
        <taxon>Bacilli</taxon>
        <taxon>Bacillales</taxon>
        <taxon>Bacillaceae</taxon>
        <taxon>Oceanobacillus</taxon>
    </lineage>
</organism>
<reference evidence="2 3" key="2">
    <citation type="journal article" date="2002" name="Nucleic Acids Res.">
        <title>Genome sequence of Oceanobacillus iheyensis isolated from the Iheya Ridge and its unexpected adaptive capabilities to extreme environments.</title>
        <authorList>
            <person name="Takami H."/>
            <person name="Takaki Y."/>
            <person name="Uchiyama I."/>
        </authorList>
    </citation>
    <scope>NUCLEOTIDE SEQUENCE [LARGE SCALE GENOMIC DNA]</scope>
    <source>
        <strain evidence="3">DSM 14371 / CIP 107618 / JCM 11309 / KCTC 3954 / HTE831</strain>
    </source>
</reference>
<feature type="transmembrane region" description="Helical" evidence="1">
    <location>
        <begin position="57"/>
        <end position="73"/>
    </location>
</feature>
<name>Q8EKW4_OCEIH</name>